<keyword evidence="2" id="KW-1185">Reference proteome</keyword>
<evidence type="ECO:0000313" key="1">
    <source>
        <dbReference type="EMBL" id="SLN67842.1"/>
    </source>
</evidence>
<sequence length="491" mass="55454">MKRFEPKSVSRWFPRLAWAWPKGARHQLITAAICPDEDRAFAAIQQWLHDTDLDDATFAEHRLLAAITTRFDQRLKPHAEYARLCGLQRLNWTKSRMAVGASKPALEHLVNAGLRVVLLKGACRVALDLAEQKSRTSYDLDLLVNPNDFSQGFEILAKDGWNSARGESVLGLRARLSSIRARNFKKGRFGDIDLHKTAYHTANSHAALDDALFQEAQPAEFYGLNVFIPSPEERIAMAIGHGGWDGHSHSDWLVDVAGILEKESIDWDKFTIIINGRNLKHQTAIALSYLANDIGLDIPTPMLDAVCRWRVASAPSRVAVMFLAKEHSSMTLAQKAVRSVFHTFHRARYSGRDKDKDTSAFRAFTKRANASDKGAYVFKQTVPAKDTTQAGIYAFKISIEIPAQKRRRRIEFELNGAQRNICHLQALHLRKSDVPISARFHGKIQINPNDWPLSLEALPGKFMFDEPTPADREKYGELPFKINSVILRRED</sequence>
<name>A0A1Y5TR64_9RHOB</name>
<dbReference type="RefSeq" id="WP_085850668.1">
    <property type="nucleotide sequence ID" value="NZ_FNZV01000003.1"/>
</dbReference>
<reference evidence="1 2" key="1">
    <citation type="submission" date="2017-03" db="EMBL/GenBank/DDBJ databases">
        <authorList>
            <person name="Afonso C.L."/>
            <person name="Miller P.J."/>
            <person name="Scott M.A."/>
            <person name="Spackman E."/>
            <person name="Goraichik I."/>
            <person name="Dimitrov K.M."/>
            <person name="Suarez D.L."/>
            <person name="Swayne D.E."/>
        </authorList>
    </citation>
    <scope>NUCLEOTIDE SEQUENCE [LARGE SCALE GENOMIC DNA]</scope>
    <source>
        <strain evidence="1 2">CECT 7971</strain>
    </source>
</reference>
<evidence type="ECO:0000313" key="2">
    <source>
        <dbReference type="Proteomes" id="UP000193307"/>
    </source>
</evidence>
<protein>
    <recommendedName>
        <fullName evidence="3">Nucleotidyltransferase family protein</fullName>
    </recommendedName>
</protein>
<dbReference type="InterPro" id="IPR039498">
    <property type="entry name" value="NTP_transf_5"/>
</dbReference>
<evidence type="ECO:0008006" key="3">
    <source>
        <dbReference type="Google" id="ProtNLM"/>
    </source>
</evidence>
<dbReference type="Pfam" id="PF14907">
    <property type="entry name" value="NTP_transf_5"/>
    <property type="match status" value="1"/>
</dbReference>
<gene>
    <name evidence="1" type="ORF">PAM7971_03597</name>
</gene>
<dbReference type="OrthoDB" id="8430972at2"/>
<proteinExistence type="predicted"/>
<dbReference type="STRING" id="658057.SAMN04488032_103282"/>
<accession>A0A1Y5TR64</accession>
<organism evidence="1 2">
    <name type="scientific">Pacificibacter marinus</name>
    <dbReference type="NCBI Taxonomy" id="658057"/>
    <lineage>
        <taxon>Bacteria</taxon>
        <taxon>Pseudomonadati</taxon>
        <taxon>Pseudomonadota</taxon>
        <taxon>Alphaproteobacteria</taxon>
        <taxon>Rhodobacterales</taxon>
        <taxon>Roseobacteraceae</taxon>
        <taxon>Pacificibacter</taxon>
    </lineage>
</organism>
<dbReference type="EMBL" id="FWFW01000016">
    <property type="protein sequence ID" value="SLN67842.1"/>
    <property type="molecule type" value="Genomic_DNA"/>
</dbReference>
<dbReference type="Proteomes" id="UP000193307">
    <property type="component" value="Unassembled WGS sequence"/>
</dbReference>
<dbReference type="AlphaFoldDB" id="A0A1Y5TR64"/>